<feature type="compositionally biased region" description="Acidic residues" evidence="1">
    <location>
        <begin position="988"/>
        <end position="1003"/>
    </location>
</feature>
<keyword evidence="2" id="KW-0732">Signal</keyword>
<reference evidence="5" key="1">
    <citation type="journal article" date="2019" name="Int. J. Syst. Evol. Microbiol.">
        <title>The Global Catalogue of Microorganisms (GCM) 10K type strain sequencing project: providing services to taxonomists for standard genome sequencing and annotation.</title>
        <authorList>
            <consortium name="The Broad Institute Genomics Platform"/>
            <consortium name="The Broad Institute Genome Sequencing Center for Infectious Disease"/>
            <person name="Wu L."/>
            <person name="Ma J."/>
        </authorList>
    </citation>
    <scope>NUCLEOTIDE SEQUENCE [LARGE SCALE GENOMIC DNA]</scope>
    <source>
        <strain evidence="5">CGMCC 1.10131</strain>
    </source>
</reference>
<gene>
    <name evidence="4" type="ORF">GCM10007414_25590</name>
</gene>
<evidence type="ECO:0000313" key="4">
    <source>
        <dbReference type="EMBL" id="GGB11025.1"/>
    </source>
</evidence>
<protein>
    <recommendedName>
        <fullName evidence="3">Agarase CBM-like domain-containing protein</fullName>
    </recommendedName>
</protein>
<proteinExistence type="predicted"/>
<dbReference type="InterPro" id="IPR017853">
    <property type="entry name" value="GH"/>
</dbReference>
<evidence type="ECO:0000256" key="1">
    <source>
        <dbReference type="SAM" id="MobiDB-lite"/>
    </source>
</evidence>
<evidence type="ECO:0000313" key="5">
    <source>
        <dbReference type="Proteomes" id="UP000651977"/>
    </source>
</evidence>
<accession>A0ABQ1I5L0</accession>
<comment type="caution">
    <text evidence="4">The sequence shown here is derived from an EMBL/GenBank/DDBJ whole genome shotgun (WGS) entry which is preliminary data.</text>
</comment>
<evidence type="ECO:0000256" key="2">
    <source>
        <dbReference type="SAM" id="SignalP"/>
    </source>
</evidence>
<dbReference type="EMBL" id="BMDY01000015">
    <property type="protein sequence ID" value="GGB11025.1"/>
    <property type="molecule type" value="Genomic_DNA"/>
</dbReference>
<evidence type="ECO:0000259" key="3">
    <source>
        <dbReference type="Pfam" id="PF17992"/>
    </source>
</evidence>
<dbReference type="RefSeq" id="WP_188407471.1">
    <property type="nucleotide sequence ID" value="NZ_BMDY01000015.1"/>
</dbReference>
<feature type="signal peptide" evidence="2">
    <location>
        <begin position="1"/>
        <end position="20"/>
    </location>
</feature>
<dbReference type="InterPro" id="IPR040669">
    <property type="entry name" value="Agarase_CBM"/>
</dbReference>
<keyword evidence="5" id="KW-1185">Reference proteome</keyword>
<feature type="chain" id="PRO_5046379478" description="Agarase CBM-like domain-containing protein" evidence="2">
    <location>
        <begin position="21"/>
        <end position="1037"/>
    </location>
</feature>
<sequence length="1037" mass="112093">MKRHLLSLAIASSLSVPVFAATELVTSFENPPYASGEPEYLEITPQGGSATIIDYVQQHASDGSNAMLASFAAELEPVLIWNWGTWDWSSHDNIYVDVTNPGTSDAVVAFKVIDQDIATGCWCDESHATIQYYTVAAGKSTTLAMSLNGGHEDQTHGENFDKNKALGVQVLLGEAGAADLYFDNLRVGTISSEPTPPEVPEAANQVHSAPVKTLALLEGFDGDELAEYIVPDQGLSVNVVDKGVSQGAKALEVVYPAGGWGSLVFNPNPAWNADELGDNLAIAIDVTNPADQSIELFTRLQSDGGVSGDINNRAARILAGKQTRTIYVSLNDNPPWDMNEWDQNGRVAALGMRDLPASPARDAWGQDFELNSANITELRFFLAQPAADTTLIFDNLRVIKDLNHSSAFAGLLDAKGQNSQVTYKYKVADQTDLSDLGSAETANGVLGRLQGAARAANGFGHPSLQPNQSCVMASPASFNACKDTNGKWHLVDADGNAFFSTGVANIRLADTYTMTGSATEGDSSALRQAMFTEVPTTYENANYGPVHSGPVSRGQAVSFYGHNLVQRYGSEQAWRSNTLNRMKDWGFTTLGNWTDPAFYAETDMPFVANGWTRNCRGCEPVNTIGDGYWGGLPDPWDEAFASNAAAMAAQIKAELSGADMSKLVGIYVDNELSWGSPTAGPQELNSNQKKHIQTIAVFNTDAELSPAKSAFLNIIQADWGLNYATIEQLNRAWGTSFASFDAMRPALELGYDGEHAQMTADLNTLQWFYAFQYFTVVKNALNAELPGHLYLGSRFADWGRTDRVVDAAAAVVDVLSYNIYKQSVSADDWDGDALGQLADLDKPAIIGEFHMGSLDNGSFAEGLITATSQAQRAEMMVNYLETVNDNPQFVGAHWFQYIDSPIVGRAWDGENYNVGFVTVTDTPYAEMTDAIRIFNCYMYDASLKDQCETELTAPNSDSRARSSSLYSGNNVGVLHRGPEAADPSEPQEPTDPEEPTEPEEPTNPEEPPTGRVINGGSSGILLIAGLLGLALIRRRVH</sequence>
<feature type="domain" description="Agarase CBM-like" evidence="3">
    <location>
        <begin position="237"/>
        <end position="404"/>
    </location>
</feature>
<dbReference type="Pfam" id="PF17992">
    <property type="entry name" value="Agarase_CBM"/>
    <property type="match status" value="1"/>
</dbReference>
<feature type="region of interest" description="Disordered" evidence="1">
    <location>
        <begin position="953"/>
        <end position="1014"/>
    </location>
</feature>
<dbReference type="Gene3D" id="2.60.120.430">
    <property type="entry name" value="Galactose-binding lectin"/>
    <property type="match status" value="2"/>
</dbReference>
<dbReference type="Proteomes" id="UP000651977">
    <property type="component" value="Unassembled WGS sequence"/>
</dbReference>
<dbReference type="SUPFAM" id="SSF51445">
    <property type="entry name" value="(Trans)glycosidases"/>
    <property type="match status" value="1"/>
</dbReference>
<dbReference type="Gene3D" id="3.20.20.80">
    <property type="entry name" value="Glycosidases"/>
    <property type="match status" value="1"/>
</dbReference>
<name>A0ABQ1I5L0_9ALTE</name>
<organism evidence="4 5">
    <name type="scientific">Agarivorans gilvus</name>
    <dbReference type="NCBI Taxonomy" id="680279"/>
    <lineage>
        <taxon>Bacteria</taxon>
        <taxon>Pseudomonadati</taxon>
        <taxon>Pseudomonadota</taxon>
        <taxon>Gammaproteobacteria</taxon>
        <taxon>Alteromonadales</taxon>
        <taxon>Alteromonadaceae</taxon>
        <taxon>Agarivorans</taxon>
    </lineage>
</organism>